<dbReference type="InterPro" id="IPR006445">
    <property type="entry name" value="Phage-assoc_HI1409"/>
</dbReference>
<evidence type="ECO:0000313" key="3">
    <source>
        <dbReference type="EMBL" id="GED71186.1"/>
    </source>
</evidence>
<accession>A0ABQ0TTM6</accession>
<name>A0ABQ0TTM6_9BACL</name>
<feature type="domain" description="Anti-CBASS protein Acb1-like N-terminal" evidence="2">
    <location>
        <begin position="68"/>
        <end position="421"/>
    </location>
</feature>
<keyword evidence="4" id="KW-1185">Reference proteome</keyword>
<sequence length="520" mass="59146">MSRRKRKFAKDARQPPAKKPKNTAAKMPPGLTTDAFSNVLARLGSGTPNLMEGTEYTLTRLSKNYQLLNTLYREHWIIRKIIDAIPEDMTRNWITITSTMEPDRIRKLEKLWRVRRVKSKILEGLKWGRLYGGAVGLIMIDGHDDMLHQPLDFDLIMPGSFKGLMILDRWSGVYPNGDLVSNIDDVEFGLPESYQVTMDAGQTLQVHHSRILRFSGRQLPYWEKIAETYWGASEVEVVFDELKKRDNTSWNIAQLIFLANLRVMKSEDLGEMLAIGDQRMQTDIYNTIQAQNWLMSNMGMHLIGKNDEFQTHQYSFSGLNDIYESFMLDIAGASQIPVTKLFGRSPAGMNATGESDMQNYYEVVQQQQESTLGPILDKLLPIMCMSEFGVIPDDLDYTFNPIRTPDDEEVAELADKKTKSIVEVYNAGLISQKIALKELKQLSDSTGMFSNISDEDIEKADESTHQGELGFGGELGYGDEIENPLGAETPYRAGLPQGDSSGFEKFKRVFDQFRRRRRNS</sequence>
<feature type="region of interest" description="Disordered" evidence="1">
    <location>
        <begin position="473"/>
        <end position="503"/>
    </location>
</feature>
<feature type="region of interest" description="Disordered" evidence="1">
    <location>
        <begin position="1"/>
        <end position="30"/>
    </location>
</feature>
<dbReference type="Proteomes" id="UP000319578">
    <property type="component" value="Unassembled WGS sequence"/>
</dbReference>
<dbReference type="NCBIfam" id="TIGR01555">
    <property type="entry name" value="phge_rel_HI1409"/>
    <property type="match status" value="1"/>
</dbReference>
<dbReference type="Pfam" id="PF06381">
    <property type="entry name" value="Phage_portal_3"/>
    <property type="match status" value="1"/>
</dbReference>
<proteinExistence type="predicted"/>
<organism evidence="3 4">
    <name type="scientific">Brevibacillus reuszeri</name>
    <dbReference type="NCBI Taxonomy" id="54915"/>
    <lineage>
        <taxon>Bacteria</taxon>
        <taxon>Bacillati</taxon>
        <taxon>Bacillota</taxon>
        <taxon>Bacilli</taxon>
        <taxon>Bacillales</taxon>
        <taxon>Paenibacillaceae</taxon>
        <taxon>Brevibacillus</taxon>
    </lineage>
</organism>
<reference evidence="3 4" key="1">
    <citation type="submission" date="2019-06" db="EMBL/GenBank/DDBJ databases">
        <title>Whole genome shotgun sequence of Brevibacillus reuszeri NBRC 15719.</title>
        <authorList>
            <person name="Hosoyama A."/>
            <person name="Uohara A."/>
            <person name="Ohji S."/>
            <person name="Ichikawa N."/>
        </authorList>
    </citation>
    <scope>NUCLEOTIDE SEQUENCE [LARGE SCALE GENOMIC DNA]</scope>
    <source>
        <strain evidence="3 4">NBRC 15719</strain>
    </source>
</reference>
<dbReference type="RefSeq" id="WP_201783430.1">
    <property type="nucleotide sequence ID" value="NZ_BJON01000020.1"/>
</dbReference>
<dbReference type="EMBL" id="BJON01000020">
    <property type="protein sequence ID" value="GED71186.1"/>
    <property type="molecule type" value="Genomic_DNA"/>
</dbReference>
<gene>
    <name evidence="3" type="ORF">BRE01_48880</name>
</gene>
<dbReference type="InterPro" id="IPR024459">
    <property type="entry name" value="Acb1-like_N"/>
</dbReference>
<evidence type="ECO:0000256" key="1">
    <source>
        <dbReference type="SAM" id="MobiDB-lite"/>
    </source>
</evidence>
<evidence type="ECO:0000259" key="2">
    <source>
        <dbReference type="Pfam" id="PF06381"/>
    </source>
</evidence>
<comment type="caution">
    <text evidence="3">The sequence shown here is derived from an EMBL/GenBank/DDBJ whole genome shotgun (WGS) entry which is preliminary data.</text>
</comment>
<protein>
    <recommendedName>
        <fullName evidence="2">Anti-CBASS protein Acb1-like N-terminal domain-containing protein</fullName>
    </recommendedName>
</protein>
<evidence type="ECO:0000313" key="4">
    <source>
        <dbReference type="Proteomes" id="UP000319578"/>
    </source>
</evidence>